<evidence type="ECO:0000313" key="1">
    <source>
        <dbReference type="EMBL" id="KAG6944542.1"/>
    </source>
</evidence>
<proteinExistence type="predicted"/>
<protein>
    <submittedName>
        <fullName evidence="1">Uncharacterized protein</fullName>
    </submittedName>
</protein>
<feature type="non-terminal residue" evidence="1">
    <location>
        <position position="136"/>
    </location>
</feature>
<evidence type="ECO:0000313" key="2">
    <source>
        <dbReference type="Proteomes" id="UP000709295"/>
    </source>
</evidence>
<name>A0A8J5M1L8_9STRA</name>
<keyword evidence="2" id="KW-1185">Reference proteome</keyword>
<comment type="caution">
    <text evidence="1">The sequence shown here is derived from an EMBL/GenBank/DDBJ whole genome shotgun (WGS) entry which is preliminary data.</text>
</comment>
<accession>A0A8J5M1L8</accession>
<gene>
    <name evidence="1" type="ORF">JG688_00017027</name>
</gene>
<dbReference type="AlphaFoldDB" id="A0A8J5M1L8"/>
<sequence>GCGGRGHCEHHYTACAPAVPARWVESTSVVVRTEDDCALGALPVIPVFDLTGALYDRRDRAHAQLVELYGPAAARCLYIKRSLAGRMSSWHVWRETSLCLVPEYVLAAKPTWLCASAELVQLGARDTASEVPPGQQ</sequence>
<reference evidence="1" key="1">
    <citation type="submission" date="2021-01" db="EMBL/GenBank/DDBJ databases">
        <title>Phytophthora aleatoria, a newly-described species from Pinus radiata is distinct from Phytophthora cactorum isolates based on comparative genomics.</title>
        <authorList>
            <person name="Mcdougal R."/>
            <person name="Panda P."/>
            <person name="Williams N."/>
            <person name="Studholme D.J."/>
        </authorList>
    </citation>
    <scope>NUCLEOTIDE SEQUENCE</scope>
    <source>
        <strain evidence="1">NZFS 4037</strain>
    </source>
</reference>
<organism evidence="1 2">
    <name type="scientific">Phytophthora aleatoria</name>
    <dbReference type="NCBI Taxonomy" id="2496075"/>
    <lineage>
        <taxon>Eukaryota</taxon>
        <taxon>Sar</taxon>
        <taxon>Stramenopiles</taxon>
        <taxon>Oomycota</taxon>
        <taxon>Peronosporomycetes</taxon>
        <taxon>Peronosporales</taxon>
        <taxon>Peronosporaceae</taxon>
        <taxon>Phytophthora</taxon>
    </lineage>
</organism>
<dbReference type="Proteomes" id="UP000709295">
    <property type="component" value="Unassembled WGS sequence"/>
</dbReference>
<dbReference type="EMBL" id="JAENGY010002335">
    <property type="protein sequence ID" value="KAG6944542.1"/>
    <property type="molecule type" value="Genomic_DNA"/>
</dbReference>